<proteinExistence type="predicted"/>
<evidence type="ECO:0000256" key="1">
    <source>
        <dbReference type="SAM" id="SignalP"/>
    </source>
</evidence>
<reference evidence="2 3" key="1">
    <citation type="submission" date="2012-11" db="EMBL/GenBank/DDBJ databases">
        <title>Whole genome sequence of Acetobacter orientalis 21F-2.</title>
        <authorList>
            <person name="Azuma Y."/>
            <person name="Higashiura N."/>
            <person name="Hirakawa H."/>
            <person name="Matsushita K."/>
        </authorList>
    </citation>
    <scope>NUCLEOTIDE SEQUENCE [LARGE SCALE GENOMIC DNA]</scope>
    <source>
        <strain evidence="2 3">21F-2</strain>
    </source>
</reference>
<dbReference type="AlphaFoldDB" id="A0A0D6NLL0"/>
<dbReference type="GeneID" id="76204631"/>
<dbReference type="InterPro" id="IPR051200">
    <property type="entry name" value="Host-pathogen_enzymatic-act"/>
</dbReference>
<feature type="chain" id="PRO_5030005891" description="YncE family protein" evidence="1">
    <location>
        <begin position="29"/>
        <end position="316"/>
    </location>
</feature>
<accession>A0A6N3T0H9</accession>
<organism evidence="2 3">
    <name type="scientific">Acetobacter orientalis</name>
    <dbReference type="NCBI Taxonomy" id="146474"/>
    <lineage>
        <taxon>Bacteria</taxon>
        <taxon>Pseudomonadati</taxon>
        <taxon>Pseudomonadota</taxon>
        <taxon>Alphaproteobacteria</taxon>
        <taxon>Acetobacterales</taxon>
        <taxon>Acetobacteraceae</taxon>
        <taxon>Acetobacter</taxon>
    </lineage>
</organism>
<dbReference type="Proteomes" id="UP000032670">
    <property type="component" value="Unassembled WGS sequence"/>
</dbReference>
<keyword evidence="3" id="KW-1185">Reference proteome</keyword>
<evidence type="ECO:0000313" key="3">
    <source>
        <dbReference type="Proteomes" id="UP000032670"/>
    </source>
</evidence>
<protein>
    <recommendedName>
        <fullName evidence="4">YncE family protein</fullName>
    </recommendedName>
</protein>
<dbReference type="SUPFAM" id="SSF51004">
    <property type="entry name" value="C-terminal (heme d1) domain of cytochrome cd1-nitrite reductase"/>
    <property type="match status" value="1"/>
</dbReference>
<keyword evidence="1" id="KW-0732">Signal</keyword>
<sequence>MMYRKTILKYTLMLAVLSPLSCFSNVFAQTAPMPQVMHVPGSPDFLAVDGSSVWVMNRGRVEHWSTEGKLAEVKLDHPCGAMAVAFGSLWVADCKAKTLNRVNLQTAKNDIVIQTGIANPRGELNVVSGDGSIWVGSDGSGKISRVDPLTNKVIASIPVDSETYYLAFGFGALWGVSPTHNTLQKIDPQTNSVVKKTALGQNPGFLVAGEGAVWVQEQGDGTLVRIAPETGEISGRVKVDNTLTYGDIDAGGGKVWLRTTDHQTFVVVDPKTLAIRARLGTQTGSGALRYTPQGIWTTSHDIHVLAWWEKPENIGN</sequence>
<dbReference type="PANTHER" id="PTHR47197:SF3">
    <property type="entry name" value="DIHYDRO-HEME D1 DEHYDROGENASE"/>
    <property type="match status" value="1"/>
</dbReference>
<comment type="caution">
    <text evidence="2">The sequence shown here is derived from an EMBL/GenBank/DDBJ whole genome shotgun (WGS) entry which is preliminary data.</text>
</comment>
<feature type="signal peptide" evidence="1">
    <location>
        <begin position="1"/>
        <end position="28"/>
    </location>
</feature>
<name>A0A0D6NLL0_9PROT</name>
<gene>
    <name evidence="2" type="ORF">Abor_022_065</name>
</gene>
<dbReference type="InterPro" id="IPR015943">
    <property type="entry name" value="WD40/YVTN_repeat-like_dom_sf"/>
</dbReference>
<evidence type="ECO:0008006" key="4">
    <source>
        <dbReference type="Google" id="ProtNLM"/>
    </source>
</evidence>
<accession>A0A0D6NLL0</accession>
<dbReference type="STRING" id="1231341.Abor_022_065"/>
<dbReference type="RefSeq" id="WP_219809794.1">
    <property type="nucleotide sequence ID" value="NZ_BAMX01000022.1"/>
</dbReference>
<evidence type="ECO:0000313" key="2">
    <source>
        <dbReference type="EMBL" id="GAN66488.1"/>
    </source>
</evidence>
<dbReference type="InterPro" id="IPR011048">
    <property type="entry name" value="Haem_d1_sf"/>
</dbReference>
<dbReference type="EMBL" id="BAMX01000022">
    <property type="protein sequence ID" value="GAN66488.1"/>
    <property type="molecule type" value="Genomic_DNA"/>
</dbReference>
<dbReference type="Gene3D" id="2.130.10.10">
    <property type="entry name" value="YVTN repeat-like/Quinoprotein amine dehydrogenase"/>
    <property type="match status" value="1"/>
</dbReference>
<dbReference type="PANTHER" id="PTHR47197">
    <property type="entry name" value="PROTEIN NIRF"/>
    <property type="match status" value="1"/>
</dbReference>